<dbReference type="GO" id="GO:0004553">
    <property type="term" value="F:hydrolase activity, hydrolyzing O-glycosyl compounds"/>
    <property type="evidence" value="ECO:0007669"/>
    <property type="project" value="InterPro"/>
</dbReference>
<dbReference type="Pfam" id="PF01055">
    <property type="entry name" value="Glyco_hydro_31_2nd"/>
    <property type="match status" value="1"/>
</dbReference>
<accession>X0ZF70</accession>
<dbReference type="GO" id="GO:0005975">
    <property type="term" value="P:carbohydrate metabolic process"/>
    <property type="evidence" value="ECO:0007669"/>
    <property type="project" value="InterPro"/>
</dbReference>
<evidence type="ECO:0000256" key="1">
    <source>
        <dbReference type="ARBA" id="ARBA00007806"/>
    </source>
</evidence>
<dbReference type="InterPro" id="IPR017853">
    <property type="entry name" value="GH"/>
</dbReference>
<evidence type="ECO:0000259" key="2">
    <source>
        <dbReference type="Pfam" id="PF01055"/>
    </source>
</evidence>
<protein>
    <recommendedName>
        <fullName evidence="2">Glycoside hydrolase family 31 TIM barrel domain-containing protein</fullName>
    </recommendedName>
</protein>
<dbReference type="PANTHER" id="PTHR46959">
    <property type="entry name" value="SULFOQUINOVOSIDASE"/>
    <property type="match status" value="1"/>
</dbReference>
<organism evidence="3">
    <name type="scientific">marine sediment metagenome</name>
    <dbReference type="NCBI Taxonomy" id="412755"/>
    <lineage>
        <taxon>unclassified sequences</taxon>
        <taxon>metagenomes</taxon>
        <taxon>ecological metagenomes</taxon>
    </lineage>
</organism>
<feature type="non-terminal residue" evidence="3">
    <location>
        <position position="1"/>
    </location>
</feature>
<feature type="domain" description="Glycoside hydrolase family 31 TIM barrel" evidence="2">
    <location>
        <begin position="2"/>
        <end position="118"/>
    </location>
</feature>
<name>X0ZF70_9ZZZZ</name>
<evidence type="ECO:0000313" key="3">
    <source>
        <dbReference type="EMBL" id="GAG68310.1"/>
    </source>
</evidence>
<dbReference type="Gene3D" id="3.20.20.80">
    <property type="entry name" value="Glycosidases"/>
    <property type="match status" value="1"/>
</dbReference>
<dbReference type="SUPFAM" id="SSF51445">
    <property type="entry name" value="(Trans)glycosidases"/>
    <property type="match status" value="1"/>
</dbReference>
<reference evidence="3" key="1">
    <citation type="journal article" date="2014" name="Front. Microbiol.">
        <title>High frequency of phylogenetically diverse reductive dehalogenase-homologous genes in deep subseafloor sedimentary metagenomes.</title>
        <authorList>
            <person name="Kawai M."/>
            <person name="Futagami T."/>
            <person name="Toyoda A."/>
            <person name="Takaki Y."/>
            <person name="Nishi S."/>
            <person name="Hori S."/>
            <person name="Arai W."/>
            <person name="Tsubouchi T."/>
            <person name="Morono Y."/>
            <person name="Uchiyama I."/>
            <person name="Ito T."/>
            <person name="Fujiyama A."/>
            <person name="Inagaki F."/>
            <person name="Takami H."/>
        </authorList>
    </citation>
    <scope>NUCLEOTIDE SEQUENCE</scope>
    <source>
        <strain evidence="3">Expedition CK06-06</strain>
    </source>
</reference>
<dbReference type="AlphaFoldDB" id="X0ZF70"/>
<comment type="similarity">
    <text evidence="1">Belongs to the glycosyl hydrolase 31 family.</text>
</comment>
<proteinExistence type="inferred from homology"/>
<comment type="caution">
    <text evidence="3">The sequence shown here is derived from an EMBL/GenBank/DDBJ whole genome shotgun (WGS) entry which is preliminary data.</text>
</comment>
<dbReference type="InterPro" id="IPR000322">
    <property type="entry name" value="Glyco_hydro_31_TIM"/>
</dbReference>
<gene>
    <name evidence="3" type="ORF">S01H4_18237</name>
</gene>
<dbReference type="EMBL" id="BART01008074">
    <property type="protein sequence ID" value="GAG68310.1"/>
    <property type="molecule type" value="Genomic_DNA"/>
</dbReference>
<dbReference type="InterPro" id="IPR052990">
    <property type="entry name" value="Sulfoquinovosidase_GH31"/>
</dbReference>
<dbReference type="PANTHER" id="PTHR46959:SF2">
    <property type="entry name" value="SULFOQUINOVOSIDASE"/>
    <property type="match status" value="1"/>
</dbReference>
<sequence length="147" mass="16545">YRAGYSGSARYSSMFFNGDQMVDWTREDGLPSAILGSVSLGISGAGYIHSDIGGFTTLAYKKRSAELLMRWSEFAAFTQAMRSHEGNRPYRNVQISEDDTVINHLAKMTNVFVALKPYHQEISTEYQNKGYLLWYVVPASPESRPQS</sequence>